<reference evidence="2" key="1">
    <citation type="submission" date="2020-08" db="EMBL/GenBank/DDBJ databases">
        <title>Multicomponent nature underlies the extraordinary mechanical properties of spider dragline silk.</title>
        <authorList>
            <person name="Kono N."/>
            <person name="Nakamura H."/>
            <person name="Mori M."/>
            <person name="Yoshida Y."/>
            <person name="Ohtoshi R."/>
            <person name="Malay A.D."/>
            <person name="Moran D.A.P."/>
            <person name="Tomita M."/>
            <person name="Numata K."/>
            <person name="Arakawa K."/>
        </authorList>
    </citation>
    <scope>NUCLEOTIDE SEQUENCE</scope>
</reference>
<dbReference type="Pfam" id="PF17906">
    <property type="entry name" value="HTH_48"/>
    <property type="match status" value="1"/>
</dbReference>
<proteinExistence type="predicted"/>
<evidence type="ECO:0000259" key="1">
    <source>
        <dbReference type="Pfam" id="PF17906"/>
    </source>
</evidence>
<accession>A0A8X6SMU2</accession>
<evidence type="ECO:0000313" key="2">
    <source>
        <dbReference type="EMBL" id="GFY16652.1"/>
    </source>
</evidence>
<comment type="caution">
    <text evidence="2">The sequence shown here is derived from an EMBL/GenBank/DDBJ whole genome shotgun (WGS) entry which is preliminary data.</text>
</comment>
<dbReference type="EMBL" id="BMAU01021340">
    <property type="protein sequence ID" value="GFY16652.1"/>
    <property type="molecule type" value="Genomic_DNA"/>
</dbReference>
<keyword evidence="3" id="KW-1185">Reference proteome</keyword>
<evidence type="ECO:0000313" key="3">
    <source>
        <dbReference type="Proteomes" id="UP000887159"/>
    </source>
</evidence>
<dbReference type="Proteomes" id="UP000887159">
    <property type="component" value="Unassembled WGS sequence"/>
</dbReference>
<dbReference type="InterPro" id="IPR041426">
    <property type="entry name" value="Mos1_HTH"/>
</dbReference>
<sequence length="108" mass="12186">MKPINMFSQQSEAQCENASQAVETVNGVYGADTVTANYVQFWFRRIRSGIFDVKDAPRTGKPDVENVDNVIEVTKVNRPASNFNIAQELKSDHKIILSHLCSWIQKEA</sequence>
<name>A0A8X6SMU2_TRICX</name>
<feature type="domain" description="Mos1 transposase HTH" evidence="1">
    <location>
        <begin position="16"/>
        <end position="49"/>
    </location>
</feature>
<protein>
    <submittedName>
        <fullName evidence="2">Histone-lysine N-methyltransferase SETMAR</fullName>
    </submittedName>
</protein>
<dbReference type="AlphaFoldDB" id="A0A8X6SMU2"/>
<gene>
    <name evidence="2" type="primary">EAI_04805</name>
    <name evidence="2" type="ORF">TNCV_2787781</name>
</gene>
<organism evidence="2 3">
    <name type="scientific">Trichonephila clavipes</name>
    <name type="common">Golden silk orbweaver</name>
    <name type="synonym">Nephila clavipes</name>
    <dbReference type="NCBI Taxonomy" id="2585209"/>
    <lineage>
        <taxon>Eukaryota</taxon>
        <taxon>Metazoa</taxon>
        <taxon>Ecdysozoa</taxon>
        <taxon>Arthropoda</taxon>
        <taxon>Chelicerata</taxon>
        <taxon>Arachnida</taxon>
        <taxon>Araneae</taxon>
        <taxon>Araneomorphae</taxon>
        <taxon>Entelegynae</taxon>
        <taxon>Araneoidea</taxon>
        <taxon>Nephilidae</taxon>
        <taxon>Trichonephila</taxon>
    </lineage>
</organism>